<keyword evidence="1" id="KW-1133">Transmembrane helix</keyword>
<proteinExistence type="predicted"/>
<keyword evidence="1" id="KW-0812">Transmembrane</keyword>
<dbReference type="PANTHER" id="PTHR36074:SF1">
    <property type="entry name" value="ISOPENTENYL-DIPHOSPHATE DELTA-ISOMERASE"/>
    <property type="match status" value="1"/>
</dbReference>
<keyword evidence="1" id="KW-0472">Membrane</keyword>
<dbReference type="PANTHER" id="PTHR36074">
    <property type="entry name" value="ISOPENTENYL-DIPHOSPHATE DELTA-ISOMERASE"/>
    <property type="match status" value="1"/>
</dbReference>
<evidence type="ECO:0000313" key="2">
    <source>
        <dbReference type="EMBL" id="CAN73199.1"/>
    </source>
</evidence>
<feature type="transmembrane region" description="Helical" evidence="1">
    <location>
        <begin position="28"/>
        <end position="49"/>
    </location>
</feature>
<reference evidence="2" key="1">
    <citation type="journal article" date="2007" name="PLoS ONE">
        <title>The first genome sequence of an elite grapevine cultivar (Pinot noir Vitis vinifera L.): coping with a highly heterozygous genome.</title>
        <authorList>
            <person name="Velasco R."/>
            <person name="Zharkikh A."/>
            <person name="Troggio M."/>
            <person name="Cartwright D.A."/>
            <person name="Cestaro A."/>
            <person name="Pruss D."/>
            <person name="Pindo M."/>
            <person name="FitzGerald L.M."/>
            <person name="Vezzulli S."/>
            <person name="Reid J."/>
            <person name="Malacarne G."/>
            <person name="Iliev D."/>
            <person name="Coppola G."/>
            <person name="Wardell B."/>
            <person name="Micheletti D."/>
            <person name="Macalma T."/>
            <person name="Facci M."/>
            <person name="Mitchell J.T."/>
            <person name="Perazzolli M."/>
            <person name="Eldredge G."/>
            <person name="Gatto P."/>
            <person name="Oyzerski R."/>
            <person name="Moretto M."/>
            <person name="Gutin N."/>
            <person name="Stefanini M."/>
            <person name="Chen Y."/>
            <person name="Segala C."/>
            <person name="Davenport C."/>
            <person name="Dematte L."/>
            <person name="Mraz A."/>
            <person name="Battilana J."/>
            <person name="Stormo K."/>
            <person name="Costa F."/>
            <person name="Tao Q."/>
            <person name="Si-Ammour A."/>
            <person name="Harkins T."/>
            <person name="Lackey A."/>
            <person name="Perbost C."/>
            <person name="Taillon B."/>
            <person name="Stella A."/>
            <person name="Solovyev V."/>
            <person name="Fawcett J.A."/>
            <person name="Sterck L."/>
            <person name="Vandepoele K."/>
            <person name="Grando S.M."/>
            <person name="Toppo S."/>
            <person name="Moser C."/>
            <person name="Lanchbury J."/>
            <person name="Bogden R."/>
            <person name="Skolnick M."/>
            <person name="Sgaramella V."/>
            <person name="Bhatnagar S.K."/>
            <person name="Fontana P."/>
            <person name="Gutin A."/>
            <person name="Van de Peer Y."/>
            <person name="Salamini F."/>
            <person name="Viola R."/>
        </authorList>
    </citation>
    <scope>NUCLEOTIDE SEQUENCE</scope>
</reference>
<sequence length="194" mass="19898">MINFEEKIDRIDKAEKVKLLGKKVTGSTVKCGASLVFASITTGIGTTLFRPSANQWIVSMGRGVGDGKVVYGGAILGIVISDMVAFRRCDIGDGKMTSGVMIADAITFNIVGSRRGDIIDDDEVTCGVVVSSREGRGDGRLVDSGVVSGVVISGLGEGDGRGEGGSVEASGANEVDDVDGANMVSGGCIDRQSC</sequence>
<accession>A5C9M6</accession>
<dbReference type="EMBL" id="AM487145">
    <property type="protein sequence ID" value="CAN73199.1"/>
    <property type="molecule type" value="Genomic_DNA"/>
</dbReference>
<evidence type="ECO:0000256" key="1">
    <source>
        <dbReference type="SAM" id="Phobius"/>
    </source>
</evidence>
<gene>
    <name evidence="2" type="ORF">VITISV_014080</name>
</gene>
<protein>
    <submittedName>
        <fullName evidence="2">Uncharacterized protein</fullName>
    </submittedName>
</protein>
<name>A5C9M6_VITVI</name>
<dbReference type="AlphaFoldDB" id="A5C9M6"/>
<feature type="transmembrane region" description="Helical" evidence="1">
    <location>
        <begin position="69"/>
        <end position="86"/>
    </location>
</feature>
<organism evidence="2">
    <name type="scientific">Vitis vinifera</name>
    <name type="common">Grape</name>
    <dbReference type="NCBI Taxonomy" id="29760"/>
    <lineage>
        <taxon>Eukaryota</taxon>
        <taxon>Viridiplantae</taxon>
        <taxon>Streptophyta</taxon>
        <taxon>Embryophyta</taxon>
        <taxon>Tracheophyta</taxon>
        <taxon>Spermatophyta</taxon>
        <taxon>Magnoliopsida</taxon>
        <taxon>eudicotyledons</taxon>
        <taxon>Gunneridae</taxon>
        <taxon>Pentapetalae</taxon>
        <taxon>rosids</taxon>
        <taxon>Vitales</taxon>
        <taxon>Vitaceae</taxon>
        <taxon>Viteae</taxon>
        <taxon>Vitis</taxon>
    </lineage>
</organism>